<keyword evidence="3" id="KW-1185">Reference proteome</keyword>
<sequence length="378" mass="41575">MTRHVLHVITGLEIGGAEMALYRLILQSRGNAYAHSIIALTPEGGMRARFLEMGIKLIVLDFRRSPISQFLRLNHLIRKIRPDVVQTWMYHADLLGGLAAHLAGVHKVIWGIRTTDVDGGCARSTTVVRRMCAAMSRWVPHTIVCVAEAARQAHTLIGYDAARMTVVGNGFDFSRLTATQEQRNQLRTQCGFSANDIVVGTLGRFNADKDHANFVQAAGQLARLDDRLHFLMVGANLDKCNKDLLRWIGETGYPERFVLLGERTDVPVCLAAMEIFCLSSRTEAFPNVVGEAMAMGVPCVSTDVGDVAVLMADTGVLVPKASPAALAGGVAELLELGADGRKELGRRARVRIHERYTMECARKRFEEIYEDVIAGRGH</sequence>
<evidence type="ECO:0000313" key="2">
    <source>
        <dbReference type="EMBL" id="RJG01285.1"/>
    </source>
</evidence>
<name>A0A3A3G0X2_9BURK</name>
<proteinExistence type="predicted"/>
<gene>
    <name evidence="2" type="ORF">D3878_06545</name>
</gene>
<dbReference type="OrthoDB" id="9813211at2"/>
<dbReference type="PANTHER" id="PTHR12526:SF638">
    <property type="entry name" value="SPORE COAT PROTEIN SA"/>
    <property type="match status" value="1"/>
</dbReference>
<dbReference type="InterPro" id="IPR028098">
    <property type="entry name" value="Glyco_trans_4-like_N"/>
</dbReference>
<accession>A0A3A3G0X2</accession>
<protein>
    <submittedName>
        <fullName evidence="2">Glycosyltransferase</fullName>
    </submittedName>
</protein>
<organism evidence="2 3">
    <name type="scientific">Noviherbaspirillum sedimenti</name>
    <dbReference type="NCBI Taxonomy" id="2320865"/>
    <lineage>
        <taxon>Bacteria</taxon>
        <taxon>Pseudomonadati</taxon>
        <taxon>Pseudomonadota</taxon>
        <taxon>Betaproteobacteria</taxon>
        <taxon>Burkholderiales</taxon>
        <taxon>Oxalobacteraceae</taxon>
        <taxon>Noviherbaspirillum</taxon>
    </lineage>
</organism>
<dbReference type="Pfam" id="PF13692">
    <property type="entry name" value="Glyco_trans_1_4"/>
    <property type="match status" value="1"/>
</dbReference>
<dbReference type="AlphaFoldDB" id="A0A3A3G0X2"/>
<evidence type="ECO:0000259" key="1">
    <source>
        <dbReference type="Pfam" id="PF13439"/>
    </source>
</evidence>
<comment type="caution">
    <text evidence="2">The sequence shown here is derived from an EMBL/GenBank/DDBJ whole genome shotgun (WGS) entry which is preliminary data.</text>
</comment>
<dbReference type="GO" id="GO:0016757">
    <property type="term" value="F:glycosyltransferase activity"/>
    <property type="evidence" value="ECO:0007669"/>
    <property type="project" value="UniProtKB-ARBA"/>
</dbReference>
<dbReference type="CDD" id="cd03807">
    <property type="entry name" value="GT4_WbnK-like"/>
    <property type="match status" value="1"/>
</dbReference>
<dbReference type="Proteomes" id="UP000266327">
    <property type="component" value="Unassembled WGS sequence"/>
</dbReference>
<dbReference type="SUPFAM" id="SSF53756">
    <property type="entry name" value="UDP-Glycosyltransferase/glycogen phosphorylase"/>
    <property type="match status" value="1"/>
</dbReference>
<dbReference type="Pfam" id="PF13439">
    <property type="entry name" value="Glyco_transf_4"/>
    <property type="match status" value="1"/>
</dbReference>
<keyword evidence="2" id="KW-0808">Transferase</keyword>
<dbReference type="RefSeq" id="WP_119784734.1">
    <property type="nucleotide sequence ID" value="NZ_QYUQ01000002.1"/>
</dbReference>
<dbReference type="EMBL" id="QYUQ01000002">
    <property type="protein sequence ID" value="RJG01285.1"/>
    <property type="molecule type" value="Genomic_DNA"/>
</dbReference>
<feature type="domain" description="Glycosyltransferase subfamily 4-like N-terminal" evidence="1">
    <location>
        <begin position="14"/>
        <end position="175"/>
    </location>
</feature>
<dbReference type="PANTHER" id="PTHR12526">
    <property type="entry name" value="GLYCOSYLTRANSFERASE"/>
    <property type="match status" value="1"/>
</dbReference>
<reference evidence="3" key="1">
    <citation type="submission" date="2018-09" db="EMBL/GenBank/DDBJ databases">
        <authorList>
            <person name="Zhu H."/>
        </authorList>
    </citation>
    <scope>NUCLEOTIDE SEQUENCE [LARGE SCALE GENOMIC DNA]</scope>
    <source>
        <strain evidence="3">K1S02-23</strain>
    </source>
</reference>
<evidence type="ECO:0000313" key="3">
    <source>
        <dbReference type="Proteomes" id="UP000266327"/>
    </source>
</evidence>
<dbReference type="Gene3D" id="3.40.50.2000">
    <property type="entry name" value="Glycogen Phosphorylase B"/>
    <property type="match status" value="2"/>
</dbReference>